<dbReference type="GO" id="GO:0004252">
    <property type="term" value="F:serine-type endopeptidase activity"/>
    <property type="evidence" value="ECO:0007669"/>
    <property type="project" value="UniProtKB-EC"/>
</dbReference>
<comment type="subcellular location">
    <subcellularLocation>
        <location evidence="1">Secreted</location>
    </subcellularLocation>
</comment>
<evidence type="ECO:0000313" key="12">
    <source>
        <dbReference type="Proteomes" id="UP000437017"/>
    </source>
</evidence>
<dbReference type="Pfam" id="PF00089">
    <property type="entry name" value="Trypsin"/>
    <property type="match status" value="1"/>
</dbReference>
<dbReference type="GO" id="GO:0005615">
    <property type="term" value="C:extracellular space"/>
    <property type="evidence" value="ECO:0007669"/>
    <property type="project" value="TreeGrafter"/>
</dbReference>
<protein>
    <recommendedName>
        <fullName evidence="9">trypsin</fullName>
        <ecNumber evidence="9">3.4.21.4</ecNumber>
    </recommendedName>
</protein>
<keyword evidence="3" id="KW-0645">Protease</keyword>
<evidence type="ECO:0000256" key="8">
    <source>
        <dbReference type="ARBA" id="ARBA00036320"/>
    </source>
</evidence>
<gene>
    <name evidence="11" type="ORF">E2I00_018890</name>
</gene>
<dbReference type="GO" id="GO:0007586">
    <property type="term" value="P:digestion"/>
    <property type="evidence" value="ECO:0007669"/>
    <property type="project" value="UniProtKB-KW"/>
</dbReference>
<comment type="catalytic activity">
    <reaction evidence="8">
        <text>Preferential cleavage: Arg-|-Xaa, Lys-|-Xaa.</text>
        <dbReference type="EC" id="3.4.21.4"/>
    </reaction>
</comment>
<dbReference type="Proteomes" id="UP000437017">
    <property type="component" value="Unassembled WGS sequence"/>
</dbReference>
<sequence length="202" mass="22505">MLRTRFRHQHEVYPINLADDNWRLPVLYGDSDCSSVGDNGSTLLLTINLQVILTGGANSFQDFIGEILPYEKIIIYQTSLIFQLPSAKIKEFPDCLIYTWVENKESVGNPGSNLHSIMNELNTDSICKALLGEKFLEDMFCIGCIGISRDKCQVTTAAPATCGSELQGIMSWATACILTDHTIVFTDISSYIPWIENIISTK</sequence>
<keyword evidence="5" id="KW-0378">Hydrolase</keyword>
<feature type="domain" description="Peptidase S1" evidence="10">
    <location>
        <begin position="1"/>
        <end position="200"/>
    </location>
</feature>
<dbReference type="InterPro" id="IPR009003">
    <property type="entry name" value="Peptidase_S1_PA"/>
</dbReference>
<dbReference type="PROSITE" id="PS50240">
    <property type="entry name" value="TRYPSIN_DOM"/>
    <property type="match status" value="1"/>
</dbReference>
<evidence type="ECO:0000256" key="3">
    <source>
        <dbReference type="ARBA" id="ARBA00022670"/>
    </source>
</evidence>
<dbReference type="EC" id="3.4.21.4" evidence="9"/>
<dbReference type="SUPFAM" id="SSF50494">
    <property type="entry name" value="Trypsin-like serine proteases"/>
    <property type="match status" value="1"/>
</dbReference>
<evidence type="ECO:0000256" key="7">
    <source>
        <dbReference type="ARBA" id="ARBA00023157"/>
    </source>
</evidence>
<dbReference type="InterPro" id="IPR050127">
    <property type="entry name" value="Serine_Proteases_S1"/>
</dbReference>
<proteinExistence type="predicted"/>
<keyword evidence="6" id="KW-0720">Serine protease</keyword>
<keyword evidence="7" id="KW-1015">Disulfide bond</keyword>
<evidence type="ECO:0000256" key="4">
    <source>
        <dbReference type="ARBA" id="ARBA00022757"/>
    </source>
</evidence>
<evidence type="ECO:0000259" key="10">
    <source>
        <dbReference type="PROSITE" id="PS50240"/>
    </source>
</evidence>
<reference evidence="11 12" key="1">
    <citation type="journal article" date="2019" name="PLoS ONE">
        <title>Genomic analyses reveal an absence of contemporary introgressive admixture between fin whales and blue whales, despite known hybrids.</title>
        <authorList>
            <person name="Westbury M.V."/>
            <person name="Petersen B."/>
            <person name="Lorenzen E.D."/>
        </authorList>
    </citation>
    <scope>NUCLEOTIDE SEQUENCE [LARGE SCALE GENOMIC DNA]</scope>
    <source>
        <strain evidence="11">FinWhale-01</strain>
    </source>
</reference>
<evidence type="ECO:0000313" key="11">
    <source>
        <dbReference type="EMBL" id="KAB0404158.1"/>
    </source>
</evidence>
<dbReference type="Gene3D" id="2.40.10.10">
    <property type="entry name" value="Trypsin-like serine proteases"/>
    <property type="match status" value="1"/>
</dbReference>
<dbReference type="EMBL" id="SGJD01000659">
    <property type="protein sequence ID" value="KAB0404158.1"/>
    <property type="molecule type" value="Genomic_DNA"/>
</dbReference>
<name>A0A6A1Q7U8_BALPH</name>
<evidence type="ECO:0000256" key="2">
    <source>
        <dbReference type="ARBA" id="ARBA00022525"/>
    </source>
</evidence>
<evidence type="ECO:0000256" key="6">
    <source>
        <dbReference type="ARBA" id="ARBA00022825"/>
    </source>
</evidence>
<dbReference type="InterPro" id="IPR001254">
    <property type="entry name" value="Trypsin_dom"/>
</dbReference>
<comment type="caution">
    <text evidence="11">The sequence shown here is derived from an EMBL/GenBank/DDBJ whole genome shotgun (WGS) entry which is preliminary data.</text>
</comment>
<accession>A0A6A1Q7U8</accession>
<dbReference type="OrthoDB" id="10059102at2759"/>
<keyword evidence="2" id="KW-0964">Secreted</keyword>
<evidence type="ECO:0000256" key="5">
    <source>
        <dbReference type="ARBA" id="ARBA00022801"/>
    </source>
</evidence>
<evidence type="ECO:0000256" key="1">
    <source>
        <dbReference type="ARBA" id="ARBA00004613"/>
    </source>
</evidence>
<dbReference type="PANTHER" id="PTHR24264">
    <property type="entry name" value="TRYPSIN-RELATED"/>
    <property type="match status" value="1"/>
</dbReference>
<keyword evidence="12" id="KW-1185">Reference proteome</keyword>
<organism evidence="11 12">
    <name type="scientific">Balaenoptera physalus</name>
    <name type="common">Fin whale</name>
    <name type="synonym">Balaena physalus</name>
    <dbReference type="NCBI Taxonomy" id="9770"/>
    <lineage>
        <taxon>Eukaryota</taxon>
        <taxon>Metazoa</taxon>
        <taxon>Chordata</taxon>
        <taxon>Craniata</taxon>
        <taxon>Vertebrata</taxon>
        <taxon>Euteleostomi</taxon>
        <taxon>Mammalia</taxon>
        <taxon>Eutheria</taxon>
        <taxon>Laurasiatheria</taxon>
        <taxon>Artiodactyla</taxon>
        <taxon>Whippomorpha</taxon>
        <taxon>Cetacea</taxon>
        <taxon>Mysticeti</taxon>
        <taxon>Balaenopteridae</taxon>
        <taxon>Balaenoptera</taxon>
    </lineage>
</organism>
<dbReference type="GO" id="GO:0006508">
    <property type="term" value="P:proteolysis"/>
    <property type="evidence" value="ECO:0007669"/>
    <property type="project" value="UniProtKB-KW"/>
</dbReference>
<keyword evidence="4" id="KW-0222">Digestion</keyword>
<dbReference type="AlphaFoldDB" id="A0A6A1Q7U8"/>
<evidence type="ECO:0000256" key="9">
    <source>
        <dbReference type="ARBA" id="ARBA00038868"/>
    </source>
</evidence>
<dbReference type="InterPro" id="IPR043504">
    <property type="entry name" value="Peptidase_S1_PA_chymotrypsin"/>
</dbReference>
<dbReference type="PANTHER" id="PTHR24264:SF15">
    <property type="entry name" value="RIKEN CDNA 2210010C04 GENE"/>
    <property type="match status" value="1"/>
</dbReference>